<proteinExistence type="predicted"/>
<accession>A0A9E8YZL0</accession>
<reference evidence="2" key="1">
    <citation type="submission" date="2021-12" db="EMBL/GenBank/DDBJ databases">
        <title>Study of the virome of Phytophthora palustris.</title>
        <authorList>
            <person name="Botella L."/>
            <person name="Jung T."/>
        </authorList>
    </citation>
    <scope>NUCLEOTIDE SEQUENCE</scope>
    <source>
        <strain evidence="2">KA0139</strain>
    </source>
</reference>
<evidence type="ECO:0000313" key="2">
    <source>
        <dbReference type="EMBL" id="WAK73600.1"/>
    </source>
</evidence>
<sequence length="781" mass="83841">MLTAMSAATSFSEPTRVPSTEAYSPPLAGAVLVPEVACPLANGKFRQYFSRLTSETKLRGRYDVANRKIVYEVGARHHGVKSWENQAPIRAKDRPVIRQNVPTHALVKTELTDKHRRYTNFTGRFDYTDLSGMGQALGRALAIYSLTGELTWSTVSCGASLSIRALNVRTDPVSACEGSVYIPRLAAVDAAPTAFAALVAAANATGSTVVTDDVNIDDLGRTWIDSLSGAFLAKGVVYGMRVLLSMYHDMGFGPVMAYAIVSGVHSILSVVGHTDEGGVTRDAFRAVGFNASSGGVYVNQMRGYVGLPDPDDTKLESFQSLADSIALCSAALVGVSDPTVEIEGRVYPTIFSGPDFEGHDDASKARYARESAIYLANSVASEAYEFAAIYVPLLGRLFGVSGEADVAVTHLCGGFSEIARQLAESKPAAKPTEVARHLRGPVIAPWFWIEPTSLLGEQFADTAACKAGFGLLTYRDARKSYPMFEWAQNAGEGGRYQDIVHSWRSARTNAGVIHLGLHPKDGLGYITPRQCVTSGFVLTGGASEARTKLLDSEPLSSYLWGRGQSPIPAPAEAVYTGRGIGSTFMTHDVCDYDRLRDEATRSPDLYDVLNSAVTFTVGRVECQGVAGIMAFDRSMTRKRTQGAIALKRAREATVGCWTSTATRLQIADQEPAILSSPQDTEVPEIKAADRLFVAEVPRTQETTLSGPVPRIRLDAPERRTPAQRGAVPPVPEREAARAPVPEQLAAAAITAERIVEQSAPSTEISEPMAVSDAEPAPPAQQ</sequence>
<evidence type="ECO:0000256" key="1">
    <source>
        <dbReference type="SAM" id="MobiDB-lite"/>
    </source>
</evidence>
<feature type="region of interest" description="Disordered" evidence="1">
    <location>
        <begin position="754"/>
        <end position="781"/>
    </location>
</feature>
<dbReference type="InterPro" id="IPR008871">
    <property type="entry name" value="Totivirus_coat"/>
</dbReference>
<feature type="region of interest" description="Disordered" evidence="1">
    <location>
        <begin position="715"/>
        <end position="739"/>
    </location>
</feature>
<name>A0A9E8YZL0_9VIRU</name>
<protein>
    <submittedName>
        <fullName evidence="2">Capsid protein</fullName>
    </submittedName>
</protein>
<dbReference type="EMBL" id="OL795374">
    <property type="protein sequence ID" value="WAK73600.1"/>
    <property type="molecule type" value="Genomic_RNA"/>
</dbReference>
<organism evidence="2">
    <name type="scientific">Phytophthora palustris toti-like virus 2-1</name>
    <dbReference type="NCBI Taxonomy" id="2976309"/>
    <lineage>
        <taxon>Viruses</taxon>
        <taxon>Riboviria</taxon>
        <taxon>Orthornavirae</taxon>
        <taxon>Duplornaviricota</taxon>
        <taxon>Chrymotiviricetes</taxon>
        <taxon>Ghabrivirales</taxon>
        <taxon>Totiviridae</taxon>
    </lineage>
</organism>
<dbReference type="Pfam" id="PF05518">
    <property type="entry name" value="Totivirus_coat"/>
    <property type="match status" value="1"/>
</dbReference>